<dbReference type="OrthoDB" id="71604at2"/>
<keyword evidence="2" id="KW-1185">Reference proteome</keyword>
<accession>A0A517U234</accession>
<protein>
    <submittedName>
        <fullName evidence="1">Uncharacterized protein</fullName>
    </submittedName>
</protein>
<name>A0A517U234_9BACT</name>
<dbReference type="KEGG" id="llh:I41_38820"/>
<dbReference type="Proteomes" id="UP000317909">
    <property type="component" value="Chromosome"/>
</dbReference>
<dbReference type="AlphaFoldDB" id="A0A517U234"/>
<dbReference type="RefSeq" id="WP_145434428.1">
    <property type="nucleotide sequence ID" value="NZ_CP036339.1"/>
</dbReference>
<gene>
    <name evidence="1" type="ORF">I41_38820</name>
</gene>
<evidence type="ECO:0000313" key="1">
    <source>
        <dbReference type="EMBL" id="QDT74684.1"/>
    </source>
</evidence>
<reference evidence="1 2" key="1">
    <citation type="submission" date="2019-02" db="EMBL/GenBank/DDBJ databases">
        <title>Deep-cultivation of Planctomycetes and their phenomic and genomic characterization uncovers novel biology.</title>
        <authorList>
            <person name="Wiegand S."/>
            <person name="Jogler M."/>
            <person name="Boedeker C."/>
            <person name="Pinto D."/>
            <person name="Vollmers J."/>
            <person name="Rivas-Marin E."/>
            <person name="Kohn T."/>
            <person name="Peeters S.H."/>
            <person name="Heuer A."/>
            <person name="Rast P."/>
            <person name="Oberbeckmann S."/>
            <person name="Bunk B."/>
            <person name="Jeske O."/>
            <person name="Meyerdierks A."/>
            <person name="Storesund J.E."/>
            <person name="Kallscheuer N."/>
            <person name="Luecker S."/>
            <person name="Lage O.M."/>
            <person name="Pohl T."/>
            <person name="Merkel B.J."/>
            <person name="Hornburger P."/>
            <person name="Mueller R.-W."/>
            <person name="Bruemmer F."/>
            <person name="Labrenz M."/>
            <person name="Spormann A.M."/>
            <person name="Op den Camp H."/>
            <person name="Overmann J."/>
            <person name="Amann R."/>
            <person name="Jetten M.S.M."/>
            <person name="Mascher T."/>
            <person name="Medema M.H."/>
            <person name="Devos D.P."/>
            <person name="Kaster A.-K."/>
            <person name="Ovreas L."/>
            <person name="Rohde M."/>
            <person name="Galperin M.Y."/>
            <person name="Jogler C."/>
        </authorList>
    </citation>
    <scope>NUCLEOTIDE SEQUENCE [LARGE SCALE GENOMIC DNA]</scope>
    <source>
        <strain evidence="1 2">I41</strain>
    </source>
</reference>
<dbReference type="EMBL" id="CP036339">
    <property type="protein sequence ID" value="QDT74684.1"/>
    <property type="molecule type" value="Genomic_DNA"/>
</dbReference>
<organism evidence="1 2">
    <name type="scientific">Lacipirellula limnantheis</name>
    <dbReference type="NCBI Taxonomy" id="2528024"/>
    <lineage>
        <taxon>Bacteria</taxon>
        <taxon>Pseudomonadati</taxon>
        <taxon>Planctomycetota</taxon>
        <taxon>Planctomycetia</taxon>
        <taxon>Pirellulales</taxon>
        <taxon>Lacipirellulaceae</taxon>
        <taxon>Lacipirellula</taxon>
    </lineage>
</organism>
<proteinExistence type="predicted"/>
<evidence type="ECO:0000313" key="2">
    <source>
        <dbReference type="Proteomes" id="UP000317909"/>
    </source>
</evidence>
<sequence>MTPTTVRKIIKSYDDPLALVWIRAAKEMGIRIVRSAEVNASWDGAGVLTIGTPETLDLDDSLAQMILHEVCHALCEGPDSLTKQDWGLDNFNPAKRVHEHACLRLQAALADQQGMRAFFASTTMFRAYYDRLPADPLADGDDPAIALARAGWQRAQGGPWSAPLREALERTALIARALRGATTDDSLWHGQPTAR</sequence>